<evidence type="ECO:0000313" key="3">
    <source>
        <dbReference type="Proteomes" id="UP000198281"/>
    </source>
</evidence>
<evidence type="ECO:0000259" key="1">
    <source>
        <dbReference type="PROSITE" id="PS51819"/>
    </source>
</evidence>
<feature type="domain" description="VOC" evidence="1">
    <location>
        <begin position="1"/>
        <end position="124"/>
    </location>
</feature>
<proteinExistence type="predicted"/>
<dbReference type="PANTHER" id="PTHR35006:SF1">
    <property type="entry name" value="BLL2941 PROTEIN"/>
    <property type="match status" value="1"/>
</dbReference>
<protein>
    <submittedName>
        <fullName evidence="2">Catechol 2,3-dioxygenase</fullName>
    </submittedName>
</protein>
<dbReference type="PANTHER" id="PTHR35006">
    <property type="entry name" value="GLYOXALASE FAMILY PROTEIN (AFU_ORTHOLOGUE AFUA_5G14830)"/>
    <property type="match status" value="1"/>
</dbReference>
<dbReference type="Pfam" id="PF00903">
    <property type="entry name" value="Glyoxalase"/>
    <property type="match status" value="1"/>
</dbReference>
<dbReference type="GO" id="GO:0051213">
    <property type="term" value="F:dioxygenase activity"/>
    <property type="evidence" value="ECO:0007669"/>
    <property type="project" value="UniProtKB-KW"/>
</dbReference>
<dbReference type="InterPro" id="IPR037523">
    <property type="entry name" value="VOC_core"/>
</dbReference>
<organism evidence="2 3">
    <name type="scientific">Edaphosphingomonas laterariae</name>
    <dbReference type="NCBI Taxonomy" id="861865"/>
    <lineage>
        <taxon>Bacteria</taxon>
        <taxon>Pseudomonadati</taxon>
        <taxon>Pseudomonadota</taxon>
        <taxon>Alphaproteobacteria</taxon>
        <taxon>Sphingomonadales</taxon>
        <taxon>Rhizorhabdaceae</taxon>
        <taxon>Edaphosphingomonas</taxon>
    </lineage>
</organism>
<dbReference type="Gene3D" id="3.10.180.10">
    <property type="entry name" value="2,3-Dihydroxybiphenyl 1,2-Dioxygenase, domain 1"/>
    <property type="match status" value="1"/>
</dbReference>
<keyword evidence="3" id="KW-1185">Reference proteome</keyword>
<dbReference type="AlphaFoldDB" id="A0A239C9W0"/>
<dbReference type="OrthoDB" id="9807407at2"/>
<dbReference type="SUPFAM" id="SSF54593">
    <property type="entry name" value="Glyoxalase/Bleomycin resistance protein/Dihydroxybiphenyl dioxygenase"/>
    <property type="match status" value="1"/>
</dbReference>
<evidence type="ECO:0000313" key="2">
    <source>
        <dbReference type="EMBL" id="SNS16133.1"/>
    </source>
</evidence>
<dbReference type="InterPro" id="IPR004360">
    <property type="entry name" value="Glyas_Fos-R_dOase_dom"/>
</dbReference>
<dbReference type="Proteomes" id="UP000198281">
    <property type="component" value="Unassembled WGS sequence"/>
</dbReference>
<reference evidence="3" key="1">
    <citation type="submission" date="2017-06" db="EMBL/GenBank/DDBJ databases">
        <authorList>
            <person name="Varghese N."/>
            <person name="Submissions S."/>
        </authorList>
    </citation>
    <scope>NUCLEOTIDE SEQUENCE [LARGE SCALE GENOMIC DNA]</scope>
    <source>
        <strain evidence="3">LNB2</strain>
    </source>
</reference>
<keyword evidence="2" id="KW-0223">Dioxygenase</keyword>
<dbReference type="PROSITE" id="PS51819">
    <property type="entry name" value="VOC"/>
    <property type="match status" value="1"/>
</dbReference>
<gene>
    <name evidence="2" type="ORF">SAMN06295912_10250</name>
</gene>
<keyword evidence="2" id="KW-0560">Oxidoreductase</keyword>
<dbReference type="RefSeq" id="WP_089218068.1">
    <property type="nucleotide sequence ID" value="NZ_FZOS01000002.1"/>
</dbReference>
<accession>A0A239C9W0</accession>
<dbReference type="InterPro" id="IPR029068">
    <property type="entry name" value="Glyas_Bleomycin-R_OHBP_Dase"/>
</dbReference>
<dbReference type="CDD" id="cd07262">
    <property type="entry name" value="VOC_like"/>
    <property type="match status" value="1"/>
</dbReference>
<sequence length="127" mass="13504">MLNYVTVGSNRLEEAKPFYDALLVLAGMTPMVEHPSGGRVYAAPDQRMFAVVGPFDGEAATVGNGAMIGFTFDTRAKVADFHAKAVALGGTCEGAPGLRGPEEIGAYFAYFRDLDGNKFCAYRIGAE</sequence>
<dbReference type="EMBL" id="FZOS01000002">
    <property type="protein sequence ID" value="SNS16133.1"/>
    <property type="molecule type" value="Genomic_DNA"/>
</dbReference>
<name>A0A239C9W0_9SPHN</name>